<dbReference type="RefSeq" id="WP_136886175.1">
    <property type="nucleotide sequence ID" value="NZ_SUNI01000009.1"/>
</dbReference>
<evidence type="ECO:0000313" key="3">
    <source>
        <dbReference type="Proteomes" id="UP000309747"/>
    </source>
</evidence>
<keyword evidence="3" id="KW-1185">Reference proteome</keyword>
<organism evidence="2 3">
    <name type="scientific">Paracoccus gahaiensis</name>
    <dbReference type="NCBI Taxonomy" id="1706839"/>
    <lineage>
        <taxon>Bacteria</taxon>
        <taxon>Pseudomonadati</taxon>
        <taxon>Pseudomonadota</taxon>
        <taxon>Alphaproteobacteria</taxon>
        <taxon>Rhodobacterales</taxon>
        <taxon>Paracoccaceae</taxon>
        <taxon>Paracoccus</taxon>
    </lineage>
</organism>
<feature type="chain" id="PRO_5020943867" evidence="1">
    <location>
        <begin position="25"/>
        <end position="365"/>
    </location>
</feature>
<name>A0A4U0R955_9RHOB</name>
<comment type="caution">
    <text evidence="2">The sequence shown here is derived from an EMBL/GenBank/DDBJ whole genome shotgun (WGS) entry which is preliminary data.</text>
</comment>
<evidence type="ECO:0000313" key="2">
    <source>
        <dbReference type="EMBL" id="TJZ91639.1"/>
    </source>
</evidence>
<dbReference type="OrthoDB" id="7779042at2"/>
<accession>A0A4U0R955</accession>
<gene>
    <name evidence="2" type="ORF">FA743_11130</name>
</gene>
<proteinExistence type="predicted"/>
<evidence type="ECO:0000256" key="1">
    <source>
        <dbReference type="SAM" id="SignalP"/>
    </source>
</evidence>
<reference evidence="2 3" key="1">
    <citation type="submission" date="2019-04" db="EMBL/GenBank/DDBJ databases">
        <authorList>
            <person name="Li J."/>
        </authorList>
    </citation>
    <scope>NUCLEOTIDE SEQUENCE [LARGE SCALE GENOMIC DNA]</scope>
    <source>
        <strain evidence="2 3">KCTC 42687</strain>
    </source>
</reference>
<protein>
    <submittedName>
        <fullName evidence="2">Uncharacterized protein</fullName>
    </submittedName>
</protein>
<feature type="signal peptide" evidence="1">
    <location>
        <begin position="1"/>
        <end position="24"/>
    </location>
</feature>
<sequence>MRGARRRVGRVLGLACLIAATVCANGAAAQGIAASGAAGLADRLQLSEAAAPERLRLRIHAQALAAGALPPRGLARMRADMVRQGHYFDGGPPALVARDAVVAPMLAWDGNINGGVLQDRFVFNGLIFEAAPGVRAKAGLVAGGSVAGVTRHAWQTGRLIELRGAAELGWSPEHRIGRADALVSACSQNHLRGWTFLDLCGTAARYWRELDQGTAYQRSAGIVQVLAAERSAHQLELRASRLSGSGQDQTRLSLSSDSVWSRLASRAELTLGQPREGATLLDHRLDGGITWLMGDRPVSLDLSTQVLQGGAFLGVPRRDRVSGVSLSTRLRPGASIRVGVIDSRSTAGIANYRQVTLDLRLDRLR</sequence>
<dbReference type="AlphaFoldDB" id="A0A4U0R955"/>
<keyword evidence="1" id="KW-0732">Signal</keyword>
<dbReference type="EMBL" id="SUNI01000009">
    <property type="protein sequence ID" value="TJZ91639.1"/>
    <property type="molecule type" value="Genomic_DNA"/>
</dbReference>
<dbReference type="Proteomes" id="UP000309747">
    <property type="component" value="Unassembled WGS sequence"/>
</dbReference>